<evidence type="ECO:0000313" key="2">
    <source>
        <dbReference type="EMBL" id="KDN83735.1"/>
    </source>
</evidence>
<evidence type="ECO:0000313" key="3">
    <source>
        <dbReference type="Proteomes" id="UP000027178"/>
    </source>
</evidence>
<evidence type="ECO:0000256" key="1">
    <source>
        <dbReference type="SAM" id="MobiDB-lite"/>
    </source>
</evidence>
<dbReference type="Proteomes" id="UP000027178">
    <property type="component" value="Unassembled WGS sequence"/>
</dbReference>
<protein>
    <submittedName>
        <fullName evidence="2">Uncharacterized protein</fullName>
    </submittedName>
</protein>
<comment type="caution">
    <text evidence="2">The sequence shown here is derived from an EMBL/GenBank/DDBJ whole genome shotgun (WGS) entry which is preliminary data.</text>
</comment>
<name>A0A066Z0R6_9ACTN</name>
<dbReference type="EMBL" id="JNBY01000094">
    <property type="protein sequence ID" value="KDN83735.1"/>
    <property type="molecule type" value="Genomic_DNA"/>
</dbReference>
<accession>A0A066Z0R6</accession>
<reference evidence="2 3" key="1">
    <citation type="submission" date="2014-05" db="EMBL/GenBank/DDBJ databases">
        <title>Draft Genome Sequence of Kitasatospora cheerisanensis KCTC 2395.</title>
        <authorList>
            <person name="Nam D.H."/>
        </authorList>
    </citation>
    <scope>NUCLEOTIDE SEQUENCE [LARGE SCALE GENOMIC DNA]</scope>
    <source>
        <strain evidence="2 3">KCTC 2395</strain>
    </source>
</reference>
<organism evidence="2 3">
    <name type="scientific">Kitasatospora cheerisanensis KCTC 2395</name>
    <dbReference type="NCBI Taxonomy" id="1348663"/>
    <lineage>
        <taxon>Bacteria</taxon>
        <taxon>Bacillati</taxon>
        <taxon>Actinomycetota</taxon>
        <taxon>Actinomycetes</taxon>
        <taxon>Kitasatosporales</taxon>
        <taxon>Streptomycetaceae</taxon>
        <taxon>Kitasatospora</taxon>
    </lineage>
</organism>
<dbReference type="PATRIC" id="fig|1348663.4.peg.4227"/>
<proteinExistence type="predicted"/>
<dbReference type="HOGENOM" id="CLU_2825387_0_0_11"/>
<feature type="region of interest" description="Disordered" evidence="1">
    <location>
        <begin position="16"/>
        <end position="54"/>
    </location>
</feature>
<dbReference type="AlphaFoldDB" id="A0A066Z0R6"/>
<gene>
    <name evidence="2" type="ORF">KCH_43840</name>
</gene>
<sequence>MARGALCGAVIRSRLVNTPAEAQNGGRTPGESGRRPGPDGASGTAGRGSLRAGADGYRLGAAGCAT</sequence>
<keyword evidence="3" id="KW-1185">Reference proteome</keyword>